<comment type="caution">
    <text evidence="7">The sequence shown here is derived from an EMBL/GenBank/DDBJ whole genome shotgun (WGS) entry which is preliminary data.</text>
</comment>
<dbReference type="EMBL" id="JABXXR010000098">
    <property type="protein sequence ID" value="NVN41182.1"/>
    <property type="molecule type" value="Genomic_DNA"/>
</dbReference>
<organism evidence="7 8">
    <name type="scientific">Ameyamaea chiangmaiensis</name>
    <dbReference type="NCBI Taxonomy" id="442969"/>
    <lineage>
        <taxon>Bacteria</taxon>
        <taxon>Pseudomonadati</taxon>
        <taxon>Pseudomonadota</taxon>
        <taxon>Alphaproteobacteria</taxon>
        <taxon>Acetobacterales</taxon>
        <taxon>Acetobacteraceae</taxon>
        <taxon>Ameyamaea</taxon>
    </lineage>
</organism>
<keyword evidence="8" id="KW-1185">Reference proteome</keyword>
<dbReference type="SUPFAM" id="SSF53850">
    <property type="entry name" value="Periplasmic binding protein-like II"/>
    <property type="match status" value="1"/>
</dbReference>
<dbReference type="Pfam" id="PF03466">
    <property type="entry name" value="LysR_substrate"/>
    <property type="match status" value="1"/>
</dbReference>
<evidence type="ECO:0000313" key="7">
    <source>
        <dbReference type="EMBL" id="NVN41182.1"/>
    </source>
</evidence>
<dbReference type="PROSITE" id="PS50931">
    <property type="entry name" value="HTH_LYSR"/>
    <property type="match status" value="1"/>
</dbReference>
<dbReference type="Proteomes" id="UP000585665">
    <property type="component" value="Unassembled WGS sequence"/>
</dbReference>
<protein>
    <submittedName>
        <fullName evidence="7">Hydrogen peroxide-inducible genes activator</fullName>
    </submittedName>
</protein>
<dbReference type="InterPro" id="IPR036388">
    <property type="entry name" value="WH-like_DNA-bd_sf"/>
</dbReference>
<keyword evidence="3" id="KW-0238">DNA-binding</keyword>
<dbReference type="PANTHER" id="PTHR30346:SF26">
    <property type="entry name" value="HYDROGEN PEROXIDE-INDUCIBLE GENES ACTIVATOR"/>
    <property type="match status" value="1"/>
</dbReference>
<dbReference type="GO" id="GO:0003677">
    <property type="term" value="F:DNA binding"/>
    <property type="evidence" value="ECO:0007669"/>
    <property type="project" value="UniProtKB-KW"/>
</dbReference>
<dbReference type="PRINTS" id="PR00039">
    <property type="entry name" value="HTHLYSR"/>
</dbReference>
<dbReference type="Gene3D" id="3.40.190.10">
    <property type="entry name" value="Periplasmic binding protein-like II"/>
    <property type="match status" value="2"/>
</dbReference>
<reference evidence="7 8" key="1">
    <citation type="submission" date="2020-06" db="EMBL/GenBank/DDBJ databases">
        <title>Description of novel acetic acid bacteria.</title>
        <authorList>
            <person name="Sombolestani A."/>
        </authorList>
    </citation>
    <scope>NUCLEOTIDE SEQUENCE [LARGE SCALE GENOMIC DNA]</scope>
    <source>
        <strain evidence="7 8">LMG 27010</strain>
    </source>
</reference>
<dbReference type="AlphaFoldDB" id="A0A850PH44"/>
<feature type="domain" description="HTH lysR-type" evidence="6">
    <location>
        <begin position="10"/>
        <end position="67"/>
    </location>
</feature>
<evidence type="ECO:0000259" key="6">
    <source>
        <dbReference type="PROSITE" id="PS50931"/>
    </source>
</evidence>
<dbReference type="GO" id="GO:0003700">
    <property type="term" value="F:DNA-binding transcription factor activity"/>
    <property type="evidence" value="ECO:0007669"/>
    <property type="project" value="InterPro"/>
</dbReference>
<dbReference type="Pfam" id="PF00126">
    <property type="entry name" value="HTH_1"/>
    <property type="match status" value="1"/>
</dbReference>
<evidence type="ECO:0000256" key="3">
    <source>
        <dbReference type="ARBA" id="ARBA00023125"/>
    </source>
</evidence>
<dbReference type="RefSeq" id="WP_176614090.1">
    <property type="nucleotide sequence ID" value="NZ_JABXXR010000098.1"/>
</dbReference>
<comment type="similarity">
    <text evidence="1">Belongs to the LysR transcriptional regulatory family.</text>
</comment>
<dbReference type="InterPro" id="IPR000847">
    <property type="entry name" value="LysR_HTH_N"/>
</dbReference>
<evidence type="ECO:0000256" key="1">
    <source>
        <dbReference type="ARBA" id="ARBA00009437"/>
    </source>
</evidence>
<evidence type="ECO:0000313" key="8">
    <source>
        <dbReference type="Proteomes" id="UP000585665"/>
    </source>
</evidence>
<gene>
    <name evidence="7" type="ORF">HUK82_11510</name>
</gene>
<dbReference type="PANTHER" id="PTHR30346">
    <property type="entry name" value="TRANSCRIPTIONAL DUAL REGULATOR HCAR-RELATED"/>
    <property type="match status" value="1"/>
</dbReference>
<sequence length="310" mass="33436">MSDMPSLSGLSLRDLDYAVAVARHGHFGRAAEQCGVSQPGLSEQIRKLESLLGCTLFERGRRGARLTTRGAALMPAIETLVRDGRALLEQARSAGDGLGASLSLGIIPTLGPYYMPGLLRVLRTDYPDIALRLTEEKTDVLTSDLLDHRLDIMIVALVENAPGLVCVPLFFEPFRLLVPADDPLSMATAVTAEDLARPDLLLLDSGHCLREQTLSLCRPSASDGRSPRLGASLEMLRHMVAAGEGVAVMPALAVDGPRDDTPLTRSVAFDDRAAGRVIAACWRRGDPRTHHFETISHLLRRSVASPLVPP</sequence>
<proteinExistence type="inferred from homology"/>
<dbReference type="GO" id="GO:0032993">
    <property type="term" value="C:protein-DNA complex"/>
    <property type="evidence" value="ECO:0007669"/>
    <property type="project" value="TreeGrafter"/>
</dbReference>
<dbReference type="InterPro" id="IPR005119">
    <property type="entry name" value="LysR_subst-bd"/>
</dbReference>
<dbReference type="SUPFAM" id="SSF46785">
    <property type="entry name" value="Winged helix' DNA-binding domain"/>
    <property type="match status" value="1"/>
</dbReference>
<keyword evidence="2" id="KW-0805">Transcription regulation</keyword>
<name>A0A850PH44_9PROT</name>
<dbReference type="Gene3D" id="1.10.10.10">
    <property type="entry name" value="Winged helix-like DNA-binding domain superfamily/Winged helix DNA-binding domain"/>
    <property type="match status" value="1"/>
</dbReference>
<dbReference type="CDD" id="cd08411">
    <property type="entry name" value="PBP2_OxyR"/>
    <property type="match status" value="1"/>
</dbReference>
<keyword evidence="5" id="KW-0804">Transcription</keyword>
<keyword evidence="4" id="KW-0010">Activator</keyword>
<evidence type="ECO:0000256" key="4">
    <source>
        <dbReference type="ARBA" id="ARBA00023159"/>
    </source>
</evidence>
<dbReference type="FunFam" id="1.10.10.10:FF:000001">
    <property type="entry name" value="LysR family transcriptional regulator"/>
    <property type="match status" value="1"/>
</dbReference>
<accession>A0A850PH44</accession>
<evidence type="ECO:0000256" key="2">
    <source>
        <dbReference type="ARBA" id="ARBA00023015"/>
    </source>
</evidence>
<evidence type="ECO:0000256" key="5">
    <source>
        <dbReference type="ARBA" id="ARBA00023163"/>
    </source>
</evidence>
<dbReference type="InterPro" id="IPR036390">
    <property type="entry name" value="WH_DNA-bd_sf"/>
</dbReference>